<name>A0A819RIB6_9BILA</name>
<dbReference type="PANTHER" id="PTHR21301">
    <property type="entry name" value="REVERSE TRANSCRIPTASE"/>
    <property type="match status" value="1"/>
</dbReference>
<evidence type="ECO:0000313" key="2">
    <source>
        <dbReference type="EMBL" id="CAF4044727.1"/>
    </source>
</evidence>
<feature type="transmembrane region" description="Helical" evidence="1">
    <location>
        <begin position="707"/>
        <end position="726"/>
    </location>
</feature>
<evidence type="ECO:0000256" key="1">
    <source>
        <dbReference type="SAM" id="Phobius"/>
    </source>
</evidence>
<keyword evidence="1" id="KW-1133">Transmembrane helix</keyword>
<reference evidence="2" key="1">
    <citation type="submission" date="2021-02" db="EMBL/GenBank/DDBJ databases">
        <authorList>
            <person name="Nowell W R."/>
        </authorList>
    </citation>
    <scope>NUCLEOTIDE SEQUENCE</scope>
</reference>
<accession>A0A819RIB6</accession>
<dbReference type="EMBL" id="CAJOBE010007745">
    <property type="protein sequence ID" value="CAF4044727.1"/>
    <property type="molecule type" value="Genomic_DNA"/>
</dbReference>
<evidence type="ECO:0000313" key="3">
    <source>
        <dbReference type="Proteomes" id="UP000663874"/>
    </source>
</evidence>
<sequence length="745" mass="87627">MSQLSTNIAAEHEFLTKPIQNALKNIPSYLTKRNQSFQVVLNQALTTMSLEVSDAHQNELRCIAILIYKKSVLHMYLRLWKTYLKSGVGELINDSEKQFIYSTNYQIWPKEIKTILQTTKNNKINENKMYMDFVYQTLNELDRLGRQNHIEWNRKVKDINGHTSTVDKFIQTYIENNLSFLRMEIEHEIELVHYDYHIQAIKQEYDRLHPNAYQKKIFKQLCHSKYEQEITQQEYKFLQIQIHYINSSCQSFENVPIAESTLINSIENPQIREKLFDSYKAVAIQARAELFAIFKEYEKQYQNKIVALQLQWKMSSMIDGTSVFDRITECTSYQTNLLKQDIVKKVSSFRSTLIQLRQHSSSTRKDIIDVSPESFLDLLANPFIPREWNHLSLGPSYIRLNQSVIYPRHQQEIVIGKQHEKIYEKVKQHLIKYHFIPLEATVFKTYSNEVLDYFDQSYFSPLPFKDQVQASEEAKTAAAIQRKIKKFNLILRLTDKGHNFYIGSATEFEKKVQTFFQETNAFMELRENPLDEILKKVIQLLNQLYAKKLILSWQYKKMMPDRNKCELSHLYFNPKTHKDGVPVRPIENTIAAPTRNISDFLDKIIRPIFDNKCSTTSIIDGTSLIKNLTQYAKRGLLKPTTLFCTFDIRNLYTMLPQEKALNILMKFLHVHGYTRVKGIPLDVIRKLASLVLKENVFVYGKTIYRQILGGAMGSSFTLTLANIFMWKWQKQLVRIQEITGEFYGR</sequence>
<dbReference type="PANTHER" id="PTHR21301:SF10">
    <property type="entry name" value="REVERSE TRANSCRIPTASE DOMAIN-CONTAINING PROTEIN"/>
    <property type="match status" value="1"/>
</dbReference>
<dbReference type="AlphaFoldDB" id="A0A819RIB6"/>
<protein>
    <recommendedName>
        <fullName evidence="4">Reverse transcriptase domain-containing protein</fullName>
    </recommendedName>
</protein>
<organism evidence="2 3">
    <name type="scientific">Rotaria sordida</name>
    <dbReference type="NCBI Taxonomy" id="392033"/>
    <lineage>
        <taxon>Eukaryota</taxon>
        <taxon>Metazoa</taxon>
        <taxon>Spiralia</taxon>
        <taxon>Gnathifera</taxon>
        <taxon>Rotifera</taxon>
        <taxon>Eurotatoria</taxon>
        <taxon>Bdelloidea</taxon>
        <taxon>Philodinida</taxon>
        <taxon>Philodinidae</taxon>
        <taxon>Rotaria</taxon>
    </lineage>
</organism>
<evidence type="ECO:0008006" key="4">
    <source>
        <dbReference type="Google" id="ProtNLM"/>
    </source>
</evidence>
<comment type="caution">
    <text evidence="2">The sequence shown here is derived from an EMBL/GenBank/DDBJ whole genome shotgun (WGS) entry which is preliminary data.</text>
</comment>
<gene>
    <name evidence="2" type="ORF">FNK824_LOCUS28378</name>
</gene>
<keyword evidence="1" id="KW-0812">Transmembrane</keyword>
<dbReference type="Proteomes" id="UP000663874">
    <property type="component" value="Unassembled WGS sequence"/>
</dbReference>
<keyword evidence="1" id="KW-0472">Membrane</keyword>
<proteinExistence type="predicted"/>